<name>A0A2T4A1K5_TRIHA</name>
<reference evidence="1 2" key="1">
    <citation type="submission" date="2016-07" db="EMBL/GenBank/DDBJ databases">
        <title>Multiple horizontal gene transfer events from other fungi enriched the ability of initially mycotrophic Trichoderma (Ascomycota) to feed on dead plant biomass.</title>
        <authorList>
            <consortium name="DOE Joint Genome Institute"/>
            <person name="Aerts A."/>
            <person name="Atanasova L."/>
            <person name="Chenthamara K."/>
            <person name="Zhang J."/>
            <person name="Grujic M."/>
            <person name="Henrissat B."/>
            <person name="Kuo A."/>
            <person name="Salamov A."/>
            <person name="Lipzen A."/>
            <person name="Labutti K."/>
            <person name="Barry K."/>
            <person name="Miao Y."/>
            <person name="Rahimi M.J."/>
            <person name="Shen Q."/>
            <person name="Grigoriev I.V."/>
            <person name="Kubicek C.P."/>
            <person name="Druzhinina I.S."/>
        </authorList>
    </citation>
    <scope>NUCLEOTIDE SEQUENCE [LARGE SCALE GENOMIC DNA]</scope>
    <source>
        <strain evidence="1 2">CBS 226.95</strain>
    </source>
</reference>
<dbReference type="GeneID" id="36622323"/>
<evidence type="ECO:0000313" key="1">
    <source>
        <dbReference type="EMBL" id="PTB50946.1"/>
    </source>
</evidence>
<dbReference type="EMBL" id="KZ679687">
    <property type="protein sequence ID" value="PTB50946.1"/>
    <property type="molecule type" value="Genomic_DNA"/>
</dbReference>
<proteinExistence type="predicted"/>
<gene>
    <name evidence="1" type="ORF">M431DRAFT_247635</name>
</gene>
<dbReference type="AlphaFoldDB" id="A0A2T4A1K5"/>
<organism evidence="1 2">
    <name type="scientific">Trichoderma harzianum CBS 226.95</name>
    <dbReference type="NCBI Taxonomy" id="983964"/>
    <lineage>
        <taxon>Eukaryota</taxon>
        <taxon>Fungi</taxon>
        <taxon>Dikarya</taxon>
        <taxon>Ascomycota</taxon>
        <taxon>Pezizomycotina</taxon>
        <taxon>Sordariomycetes</taxon>
        <taxon>Hypocreomycetidae</taxon>
        <taxon>Hypocreales</taxon>
        <taxon>Hypocreaceae</taxon>
        <taxon>Trichoderma</taxon>
    </lineage>
</organism>
<accession>A0A2T4A1K5</accession>
<dbReference type="Proteomes" id="UP000241690">
    <property type="component" value="Unassembled WGS sequence"/>
</dbReference>
<dbReference type="RefSeq" id="XP_024770623.1">
    <property type="nucleotide sequence ID" value="XM_024913760.1"/>
</dbReference>
<protein>
    <submittedName>
        <fullName evidence="1">Uncharacterized protein</fullName>
    </submittedName>
</protein>
<evidence type="ECO:0000313" key="2">
    <source>
        <dbReference type="Proteomes" id="UP000241690"/>
    </source>
</evidence>
<sequence>MKQLMAALLPDGCNYRSMDGARIIKLTSMLLLAPALIFLGQGSASFSTSLNRWKLAGAAVYPAQLRATLSATSCCFPRT</sequence>
<keyword evidence="2" id="KW-1185">Reference proteome</keyword>